<dbReference type="EMBL" id="UXAV01000031">
    <property type="protein sequence ID" value="VDC25126.1"/>
    <property type="molecule type" value="Genomic_DNA"/>
</dbReference>
<dbReference type="OrthoDB" id="5124454at2"/>
<evidence type="ECO:0008006" key="3">
    <source>
        <dbReference type="Google" id="ProtNLM"/>
    </source>
</evidence>
<dbReference type="RefSeq" id="WP_124069592.1">
    <property type="nucleotide sequence ID" value="NZ_CBCRXF010000011.1"/>
</dbReference>
<gene>
    <name evidence="1" type="ORF">FILTAD_01177</name>
</gene>
<evidence type="ECO:0000313" key="2">
    <source>
        <dbReference type="Proteomes" id="UP000270468"/>
    </source>
</evidence>
<sequence>MKDQFHSQSIDKGNELLPIGTVLKMDGVEPFIMIYGRKQNQVDGDEKLWDYVGCPYPQGHISTNTNIFFQHEDIADVVFKGLETKGELAFRKELNRLLAKEESSN</sequence>
<reference evidence="1 2" key="1">
    <citation type="submission" date="2018-11" db="EMBL/GenBank/DDBJ databases">
        <authorList>
            <person name="Criscuolo A."/>
        </authorList>
    </citation>
    <scope>NUCLEOTIDE SEQUENCE [LARGE SCALE GENOMIC DNA]</scope>
    <source>
        <strain evidence="1">ATB-66</strain>
    </source>
</reference>
<proteinExistence type="predicted"/>
<evidence type="ECO:0000313" key="1">
    <source>
        <dbReference type="EMBL" id="VDC25126.1"/>
    </source>
</evidence>
<accession>A0A3P5X3P1</accession>
<protein>
    <recommendedName>
        <fullName evidence="3">DUF4176 domain-containing protein</fullName>
    </recommendedName>
</protein>
<dbReference type="Pfam" id="PF13780">
    <property type="entry name" value="DUF4176"/>
    <property type="match status" value="1"/>
</dbReference>
<dbReference type="Proteomes" id="UP000270468">
    <property type="component" value="Unassembled WGS sequence"/>
</dbReference>
<dbReference type="AlphaFoldDB" id="A0A3P5X3P1"/>
<organism evidence="1 2">
    <name type="scientific">Filibacter tadaridae</name>
    <dbReference type="NCBI Taxonomy" id="2483811"/>
    <lineage>
        <taxon>Bacteria</taxon>
        <taxon>Bacillati</taxon>
        <taxon>Bacillota</taxon>
        <taxon>Bacilli</taxon>
        <taxon>Bacillales</taxon>
        <taxon>Caryophanaceae</taxon>
        <taxon>Filibacter</taxon>
    </lineage>
</organism>
<name>A0A3P5X3P1_9BACL</name>
<dbReference type="InterPro" id="IPR025233">
    <property type="entry name" value="DUF4176"/>
</dbReference>
<keyword evidence="2" id="KW-1185">Reference proteome</keyword>